<name>A0A8J3YMH7_9ACTN</name>
<sequence>MDQLGPFLRSRRARLRPKDVGLPAGVGRRQTPGLRREELAAVAGVSVDYYIRLEQGRDTNPGAAVLAALADALRLDQDEREHLYRLAQAGAGLRPAPRTPAPAARPGLVRLLSTVRPTPAYVLSPESDILAENPAGEALLHGLADWPRERRNIVRYMFRAPAARDLVVPWEAMARDCVAHLRTVAGGRADALVAELSTHSPDFARLWSDHEVRVKSGYRRTFAHPVAGRLDLTSEVLSVADGQRLVVFQPTEPDSLTH</sequence>
<evidence type="ECO:0000313" key="3">
    <source>
        <dbReference type="Proteomes" id="UP000619260"/>
    </source>
</evidence>
<dbReference type="EMBL" id="BOPF01000012">
    <property type="protein sequence ID" value="GIJ46818.1"/>
    <property type="molecule type" value="Genomic_DNA"/>
</dbReference>
<dbReference type="SMART" id="SM00530">
    <property type="entry name" value="HTH_XRE"/>
    <property type="match status" value="1"/>
</dbReference>
<evidence type="ECO:0000313" key="2">
    <source>
        <dbReference type="EMBL" id="GIJ46818.1"/>
    </source>
</evidence>
<dbReference type="Pfam" id="PF13560">
    <property type="entry name" value="HTH_31"/>
    <property type="match status" value="1"/>
</dbReference>
<dbReference type="InterPro" id="IPR001387">
    <property type="entry name" value="Cro/C1-type_HTH"/>
</dbReference>
<dbReference type="Proteomes" id="UP000619260">
    <property type="component" value="Unassembled WGS sequence"/>
</dbReference>
<dbReference type="InterPro" id="IPR041413">
    <property type="entry name" value="MLTR_LBD"/>
</dbReference>
<keyword evidence="3" id="KW-1185">Reference proteome</keyword>
<protein>
    <submittedName>
        <fullName evidence="2">Transcriptional regulator</fullName>
    </submittedName>
</protein>
<gene>
    <name evidence="2" type="ORF">Val02_37040</name>
</gene>
<dbReference type="PANTHER" id="PTHR35010">
    <property type="entry name" value="BLL4672 PROTEIN-RELATED"/>
    <property type="match status" value="1"/>
</dbReference>
<comment type="caution">
    <text evidence="2">The sequence shown here is derived from an EMBL/GenBank/DDBJ whole genome shotgun (WGS) entry which is preliminary data.</text>
</comment>
<reference evidence="2" key="1">
    <citation type="submission" date="2021-01" db="EMBL/GenBank/DDBJ databases">
        <title>Whole genome shotgun sequence of Virgisporangium aliadipatigenens NBRC 105644.</title>
        <authorList>
            <person name="Komaki H."/>
            <person name="Tamura T."/>
        </authorList>
    </citation>
    <scope>NUCLEOTIDE SEQUENCE</scope>
    <source>
        <strain evidence="2">NBRC 105644</strain>
    </source>
</reference>
<dbReference type="Gene3D" id="1.10.260.40">
    <property type="entry name" value="lambda repressor-like DNA-binding domains"/>
    <property type="match status" value="1"/>
</dbReference>
<dbReference type="InterPro" id="IPR010982">
    <property type="entry name" value="Lambda_DNA-bd_dom_sf"/>
</dbReference>
<dbReference type="RefSeq" id="WP_239153131.1">
    <property type="nucleotide sequence ID" value="NZ_BOPF01000012.1"/>
</dbReference>
<dbReference type="AlphaFoldDB" id="A0A8J3YMH7"/>
<proteinExistence type="predicted"/>
<dbReference type="CDD" id="cd00093">
    <property type="entry name" value="HTH_XRE"/>
    <property type="match status" value="1"/>
</dbReference>
<dbReference type="PANTHER" id="PTHR35010:SF2">
    <property type="entry name" value="BLL4672 PROTEIN"/>
    <property type="match status" value="1"/>
</dbReference>
<dbReference type="Pfam" id="PF17765">
    <property type="entry name" value="MLTR_LBD"/>
    <property type="match status" value="1"/>
</dbReference>
<dbReference type="Gene3D" id="3.30.450.180">
    <property type="match status" value="1"/>
</dbReference>
<evidence type="ECO:0000259" key="1">
    <source>
        <dbReference type="PROSITE" id="PS50943"/>
    </source>
</evidence>
<dbReference type="PROSITE" id="PS50943">
    <property type="entry name" value="HTH_CROC1"/>
    <property type="match status" value="1"/>
</dbReference>
<dbReference type="SUPFAM" id="SSF47413">
    <property type="entry name" value="lambda repressor-like DNA-binding domains"/>
    <property type="match status" value="1"/>
</dbReference>
<organism evidence="2 3">
    <name type="scientific">Virgisporangium aliadipatigenens</name>
    <dbReference type="NCBI Taxonomy" id="741659"/>
    <lineage>
        <taxon>Bacteria</taxon>
        <taxon>Bacillati</taxon>
        <taxon>Actinomycetota</taxon>
        <taxon>Actinomycetes</taxon>
        <taxon>Micromonosporales</taxon>
        <taxon>Micromonosporaceae</taxon>
        <taxon>Virgisporangium</taxon>
    </lineage>
</organism>
<feature type="domain" description="HTH cro/C1-type" evidence="1">
    <location>
        <begin position="33"/>
        <end position="80"/>
    </location>
</feature>
<dbReference type="GO" id="GO:0003677">
    <property type="term" value="F:DNA binding"/>
    <property type="evidence" value="ECO:0007669"/>
    <property type="project" value="InterPro"/>
</dbReference>
<accession>A0A8J3YMH7</accession>